<dbReference type="RefSeq" id="WP_044005781.1">
    <property type="nucleotide sequence ID" value="NZ_CP007648.1"/>
</dbReference>
<dbReference type="KEGG" id="lsj:LSJ_3016"/>
<dbReference type="AlphaFoldDB" id="A0A089QL03"/>
<protein>
    <submittedName>
        <fullName evidence="1">Uncharacterized protein</fullName>
    </submittedName>
</protein>
<sequence length="214" mass="25399">MTNEEIFGIMDDVVNAWGLYIEDINIYTNDLEATIVGQYDSRIYYTYNDIDELEGKSEKEIFASLEKQLIETLEDFDAEEEFENLDLNEARILENMKLDEKDFKETVWMYEQKQKGKEVSSFELALTHELQKLGQLMNDEVYPGMVAAYAVDISRVRWSNEIYEYMKEKNIDMSNADYYDVNFFSIVKRDYLITELWTQGKKDEAVKQFQKNVF</sequence>
<evidence type="ECO:0000313" key="2">
    <source>
        <dbReference type="Proteomes" id="UP000029488"/>
    </source>
</evidence>
<dbReference type="Proteomes" id="UP000029488">
    <property type="component" value="Plasmid pMP1046B"/>
</dbReference>
<accession>A0A089QL03</accession>
<reference evidence="1 2" key="1">
    <citation type="journal article" date="2014" name="BMC Genomics">
        <title>Unusual genome complexity in Lactobacillus salivarius JCM1046.</title>
        <authorList>
            <person name="Raftis E.J."/>
            <person name="Forde B.M."/>
            <person name="Claesson M.J."/>
            <person name="O'Toole P.W."/>
        </authorList>
    </citation>
    <scope>NUCLEOTIDE SEQUENCE [LARGE SCALE GENOMIC DNA]</scope>
    <source>
        <strain evidence="1 2">JCM1046</strain>
        <plasmid evidence="1 2">pMP1046B</plasmid>
    </source>
</reference>
<geneLocation type="plasmid" evidence="1 2">
    <name>pMP1046B</name>
</geneLocation>
<dbReference type="EMBL" id="CP007648">
    <property type="protein sequence ID" value="AIR11636.1"/>
    <property type="molecule type" value="Genomic_DNA"/>
</dbReference>
<gene>
    <name evidence="1" type="ORF">LSJ_3016</name>
</gene>
<proteinExistence type="predicted"/>
<keyword evidence="1" id="KW-0614">Plasmid</keyword>
<evidence type="ECO:0000313" key="1">
    <source>
        <dbReference type="EMBL" id="AIR11636.1"/>
    </source>
</evidence>
<organism evidence="1 2">
    <name type="scientific">Ligilactobacillus salivarius</name>
    <dbReference type="NCBI Taxonomy" id="1624"/>
    <lineage>
        <taxon>Bacteria</taxon>
        <taxon>Bacillati</taxon>
        <taxon>Bacillota</taxon>
        <taxon>Bacilli</taxon>
        <taxon>Lactobacillales</taxon>
        <taxon>Lactobacillaceae</taxon>
        <taxon>Ligilactobacillus</taxon>
    </lineage>
</organism>
<name>A0A089QL03_9LACO</name>